<evidence type="ECO:0000259" key="4">
    <source>
        <dbReference type="Pfam" id="PF00251"/>
    </source>
</evidence>
<comment type="similarity">
    <text evidence="1">Belongs to the glycosyl hydrolase 32 family.</text>
</comment>
<evidence type="ECO:0000256" key="3">
    <source>
        <dbReference type="ARBA" id="ARBA00023295"/>
    </source>
</evidence>
<dbReference type="SUPFAM" id="SSF75005">
    <property type="entry name" value="Arabinanase/levansucrase/invertase"/>
    <property type="match status" value="1"/>
</dbReference>
<organism evidence="5 6">
    <name type="scientific">Pseudanabaena catenata USMAC16</name>
    <dbReference type="NCBI Taxonomy" id="1855837"/>
    <lineage>
        <taxon>Bacteria</taxon>
        <taxon>Bacillati</taxon>
        <taxon>Cyanobacteriota</taxon>
        <taxon>Cyanophyceae</taxon>
        <taxon>Pseudanabaenales</taxon>
        <taxon>Pseudanabaenaceae</taxon>
        <taxon>Pseudanabaena</taxon>
    </lineage>
</organism>
<feature type="domain" description="Glycosyl hydrolase family 32 N-terminal" evidence="4">
    <location>
        <begin position="25"/>
        <end position="221"/>
    </location>
</feature>
<keyword evidence="6" id="KW-1185">Reference proteome</keyword>
<comment type="caution">
    <text evidence="5">The sequence shown here is derived from an EMBL/GenBank/DDBJ whole genome shotgun (WGS) entry which is preliminary data.</text>
</comment>
<accession>A0A9X4RMY2</accession>
<evidence type="ECO:0000313" key="5">
    <source>
        <dbReference type="EMBL" id="MDG3496664.1"/>
    </source>
</evidence>
<keyword evidence="3" id="KW-0326">Glycosidase</keyword>
<dbReference type="Gene3D" id="2.115.10.20">
    <property type="entry name" value="Glycosyl hydrolase domain, family 43"/>
    <property type="match status" value="1"/>
</dbReference>
<reference evidence="5" key="1">
    <citation type="submission" date="2019-05" db="EMBL/GenBank/DDBJ databases">
        <title>Whole genome sequencing of Pseudanabaena catenata USMAC16.</title>
        <authorList>
            <person name="Khan Z."/>
            <person name="Omar W.M."/>
            <person name="Convey P."/>
            <person name="Merican F."/>
            <person name="Najimudin N."/>
        </authorList>
    </citation>
    <scope>NUCLEOTIDE SEQUENCE</scope>
    <source>
        <strain evidence="5">USMAC16</strain>
    </source>
</reference>
<dbReference type="Proteomes" id="UP001152872">
    <property type="component" value="Unassembled WGS sequence"/>
</dbReference>
<gene>
    <name evidence="5" type="ORF">FEV09_19170</name>
</gene>
<dbReference type="RefSeq" id="WP_009628855.1">
    <property type="nucleotide sequence ID" value="NZ_VBTY01000212.1"/>
</dbReference>
<dbReference type="AlphaFoldDB" id="A0A9X4RMY2"/>
<keyword evidence="2 5" id="KW-0378">Hydrolase</keyword>
<dbReference type="InterPro" id="IPR023296">
    <property type="entry name" value="Glyco_hydro_beta-prop_sf"/>
</dbReference>
<protein>
    <submittedName>
        <fullName evidence="5">Glycoside hydrolase family 68 protein</fullName>
    </submittedName>
</protein>
<proteinExistence type="inferred from homology"/>
<evidence type="ECO:0000256" key="1">
    <source>
        <dbReference type="ARBA" id="ARBA00009902"/>
    </source>
</evidence>
<evidence type="ECO:0000256" key="2">
    <source>
        <dbReference type="ARBA" id="ARBA00022801"/>
    </source>
</evidence>
<dbReference type="GO" id="GO:0016798">
    <property type="term" value="F:hydrolase activity, acting on glycosyl bonds"/>
    <property type="evidence" value="ECO:0007669"/>
    <property type="project" value="UniProtKB-KW"/>
</dbReference>
<sequence>MFPSMRHPYRYVWDFWYYFDPKTALYHLFYLNADEILVPSVKHHHAACVGHAVTSDFLRIEWSGEKEFDILKPPKHHWANTSIWSGDIIKIKNGFLLFYTSRNRELDDGMTQNIGVAYTDNILSNRWQLSLMQVPPGYCYQLKNSLGDLSTHAWRDPFLFQDNGQIYMLLSAKSTKEPIGRNGVVGLLRLKDNNLSKGEWEYLDPILNPCSYSEMEVPQLYKDSQGKYELVFSTWAKNDFAAATRQAGGLQGFTSSNFRNFSGIPHVLLPEKYGLYACRVIPELDGEIVGFDTQEGGIRRSGVRTNFKHVDRDFSKYSFNINELGI</sequence>
<dbReference type="InterPro" id="IPR013148">
    <property type="entry name" value="Glyco_hydro_32_N"/>
</dbReference>
<dbReference type="Pfam" id="PF00251">
    <property type="entry name" value="Glyco_hydro_32N"/>
    <property type="match status" value="1"/>
</dbReference>
<evidence type="ECO:0000313" key="6">
    <source>
        <dbReference type="Proteomes" id="UP001152872"/>
    </source>
</evidence>
<name>A0A9X4RMY2_9CYAN</name>
<dbReference type="EMBL" id="VBTY01000212">
    <property type="protein sequence ID" value="MDG3496664.1"/>
    <property type="molecule type" value="Genomic_DNA"/>
</dbReference>